<accession>U6GSJ4</accession>
<evidence type="ECO:0000313" key="14">
    <source>
        <dbReference type="EMBL" id="CDI82258.1"/>
    </source>
</evidence>
<evidence type="ECO:0000256" key="3">
    <source>
        <dbReference type="ARBA" id="ARBA00022527"/>
    </source>
</evidence>
<evidence type="ECO:0000256" key="1">
    <source>
        <dbReference type="ARBA" id="ARBA00001946"/>
    </source>
</evidence>
<dbReference type="CDD" id="cd00038">
    <property type="entry name" value="CAP_ED"/>
    <property type="match status" value="1"/>
</dbReference>
<dbReference type="Gene3D" id="2.60.120.10">
    <property type="entry name" value="Jelly Rolls"/>
    <property type="match status" value="3"/>
</dbReference>
<feature type="binding site" evidence="11">
    <location>
        <position position="386"/>
    </location>
    <ligand>
        <name>ATP</name>
        <dbReference type="ChEBI" id="CHEBI:30616"/>
    </ligand>
</feature>
<dbReference type="InterPro" id="IPR014710">
    <property type="entry name" value="RmlC-like_jellyroll"/>
</dbReference>
<evidence type="ECO:0000259" key="13">
    <source>
        <dbReference type="PROSITE" id="PS50042"/>
    </source>
</evidence>
<feature type="domain" description="Cyclic nucleotide-binding" evidence="13">
    <location>
        <begin position="135"/>
        <end position="221"/>
    </location>
</feature>
<evidence type="ECO:0000256" key="9">
    <source>
        <dbReference type="ARBA" id="ARBA00022842"/>
    </source>
</evidence>
<keyword evidence="7 14" id="KW-0418">Kinase</keyword>
<evidence type="ECO:0000256" key="10">
    <source>
        <dbReference type="ARBA" id="ARBA00024113"/>
    </source>
</evidence>
<dbReference type="PROSITE" id="PS00107">
    <property type="entry name" value="PROTEIN_KINASE_ATP"/>
    <property type="match status" value="1"/>
</dbReference>
<dbReference type="Gene3D" id="3.30.200.20">
    <property type="entry name" value="Phosphorylase Kinase, domain 1"/>
    <property type="match status" value="1"/>
</dbReference>
<evidence type="ECO:0000259" key="12">
    <source>
        <dbReference type="PROSITE" id="PS50011"/>
    </source>
</evidence>
<evidence type="ECO:0000256" key="8">
    <source>
        <dbReference type="ARBA" id="ARBA00022840"/>
    </source>
</evidence>
<dbReference type="SUPFAM" id="SSF51206">
    <property type="entry name" value="cAMP-binding domain-like"/>
    <property type="match status" value="3"/>
</dbReference>
<dbReference type="PROSITE" id="PS00889">
    <property type="entry name" value="CNMP_BINDING_2"/>
    <property type="match status" value="1"/>
</dbReference>
<keyword evidence="6 11" id="KW-0547">Nucleotide-binding</keyword>
<dbReference type="RefSeq" id="XP_013248273.1">
    <property type="nucleotide sequence ID" value="XM_013392819.1"/>
</dbReference>
<dbReference type="GO" id="GO:0005952">
    <property type="term" value="C:cAMP-dependent protein kinase complex"/>
    <property type="evidence" value="ECO:0007669"/>
    <property type="project" value="TreeGrafter"/>
</dbReference>
<keyword evidence="2" id="KW-0963">Cytoplasm</keyword>
<dbReference type="OrthoDB" id="100546at2759"/>
<evidence type="ECO:0000256" key="2">
    <source>
        <dbReference type="ARBA" id="ARBA00022490"/>
    </source>
</evidence>
<dbReference type="AlphaFoldDB" id="U6GSJ4"/>
<proteinExistence type="predicted"/>
<dbReference type="Pfam" id="PF00027">
    <property type="entry name" value="cNMP_binding"/>
    <property type="match status" value="1"/>
</dbReference>
<dbReference type="PANTHER" id="PTHR24353:SF37">
    <property type="entry name" value="CAMP-DEPENDENT PROTEIN KINASE CATALYTIC SUBUNIT PRKX"/>
    <property type="match status" value="1"/>
</dbReference>
<keyword evidence="15" id="KW-1185">Reference proteome</keyword>
<evidence type="ECO:0000256" key="4">
    <source>
        <dbReference type="ARBA" id="ARBA00022679"/>
    </source>
</evidence>
<evidence type="ECO:0000256" key="5">
    <source>
        <dbReference type="ARBA" id="ARBA00022723"/>
    </source>
</evidence>
<dbReference type="EMBL" id="HG672201">
    <property type="protein sequence ID" value="CDI82258.1"/>
    <property type="molecule type" value="Genomic_DNA"/>
</dbReference>
<comment type="cofactor">
    <cofactor evidence="1">
        <name>Mg(2+)</name>
        <dbReference type="ChEBI" id="CHEBI:18420"/>
    </cofactor>
</comment>
<keyword evidence="3" id="KW-0723">Serine/threonine-protein kinase</keyword>
<dbReference type="Proteomes" id="UP000018050">
    <property type="component" value="Unassembled WGS sequence"/>
</dbReference>
<dbReference type="GO" id="GO:0046872">
    <property type="term" value="F:metal ion binding"/>
    <property type="evidence" value="ECO:0007669"/>
    <property type="project" value="UniProtKB-KW"/>
</dbReference>
<dbReference type="VEuPathDB" id="ToxoDB:EAH_00065590"/>
<keyword evidence="9" id="KW-0460">Magnesium</keyword>
<feature type="domain" description="Protein kinase" evidence="12">
    <location>
        <begin position="357"/>
        <end position="429"/>
    </location>
</feature>
<dbReference type="Pfam" id="PF00069">
    <property type="entry name" value="Pkinase"/>
    <property type="match status" value="1"/>
</dbReference>
<keyword evidence="8 11" id="KW-0067">ATP-binding</keyword>
<evidence type="ECO:0000256" key="11">
    <source>
        <dbReference type="PROSITE-ProRule" id="PRU10141"/>
    </source>
</evidence>
<reference evidence="14" key="2">
    <citation type="submission" date="2013-10" db="EMBL/GenBank/DDBJ databases">
        <authorList>
            <person name="Aslett M."/>
        </authorList>
    </citation>
    <scope>NUCLEOTIDE SEQUENCE</scope>
    <source>
        <strain evidence="14">Houghton</strain>
    </source>
</reference>
<dbReference type="GO" id="GO:0005524">
    <property type="term" value="F:ATP binding"/>
    <property type="evidence" value="ECO:0007669"/>
    <property type="project" value="UniProtKB-UniRule"/>
</dbReference>
<keyword evidence="5" id="KW-0479">Metal-binding</keyword>
<gene>
    <name evidence="14" type="ORF">EAH_00065590</name>
</gene>
<reference evidence="14" key="1">
    <citation type="submission" date="2013-10" db="EMBL/GenBank/DDBJ databases">
        <title>Genomic analysis of the causative agents of coccidiosis in chickens.</title>
        <authorList>
            <person name="Reid A.J."/>
            <person name="Blake D."/>
            <person name="Billington K."/>
            <person name="Browne H."/>
            <person name="Dunn M."/>
            <person name="Hung S."/>
            <person name="Kawahara F."/>
            <person name="Miranda-Saavedra D."/>
            <person name="Mourier T."/>
            <person name="Nagra H."/>
            <person name="Otto T.D."/>
            <person name="Rawlings N."/>
            <person name="Sanchez A."/>
            <person name="Sanders M."/>
            <person name="Subramaniam C."/>
            <person name="Tay Y."/>
            <person name="Dear P."/>
            <person name="Doerig C."/>
            <person name="Gruber A."/>
            <person name="Parkinson J."/>
            <person name="Shirley M."/>
            <person name="Wan K.L."/>
            <person name="Berriman M."/>
            <person name="Tomley F."/>
            <person name="Pain A."/>
        </authorList>
    </citation>
    <scope>NUCLEOTIDE SEQUENCE</scope>
    <source>
        <strain evidence="14">Houghton</strain>
    </source>
</reference>
<dbReference type="PROSITE" id="PS50011">
    <property type="entry name" value="PROTEIN_KINASE_DOM"/>
    <property type="match status" value="1"/>
</dbReference>
<feature type="non-terminal residue" evidence="14">
    <location>
        <position position="1"/>
    </location>
</feature>
<dbReference type="InterPro" id="IPR018490">
    <property type="entry name" value="cNMP-bd_dom_sf"/>
</dbReference>
<feature type="domain" description="Cyclic nucleotide-binding" evidence="13">
    <location>
        <begin position="6"/>
        <end position="124"/>
    </location>
</feature>
<protein>
    <recommendedName>
        <fullName evidence="10">cGMP-dependent protein kinase</fullName>
    </recommendedName>
</protein>
<dbReference type="GeneID" id="25274629"/>
<organism evidence="14 15">
    <name type="scientific">Eimeria acervulina</name>
    <name type="common">Coccidian parasite</name>
    <dbReference type="NCBI Taxonomy" id="5801"/>
    <lineage>
        <taxon>Eukaryota</taxon>
        <taxon>Sar</taxon>
        <taxon>Alveolata</taxon>
        <taxon>Apicomplexa</taxon>
        <taxon>Conoidasida</taxon>
        <taxon>Coccidia</taxon>
        <taxon>Eucoccidiorida</taxon>
        <taxon>Eimeriorina</taxon>
        <taxon>Eimeriidae</taxon>
        <taxon>Eimeria</taxon>
    </lineage>
</organism>
<dbReference type="GO" id="GO:0004691">
    <property type="term" value="F:cAMP-dependent protein kinase activity"/>
    <property type="evidence" value="ECO:0007669"/>
    <property type="project" value="TreeGrafter"/>
</dbReference>
<dbReference type="SUPFAM" id="SSF56112">
    <property type="entry name" value="Protein kinase-like (PK-like)"/>
    <property type="match status" value="1"/>
</dbReference>
<dbReference type="InterPro" id="IPR000595">
    <property type="entry name" value="cNMP-bd_dom"/>
</dbReference>
<keyword evidence="4" id="KW-0808">Transferase</keyword>
<dbReference type="InterPro" id="IPR011009">
    <property type="entry name" value="Kinase-like_dom_sf"/>
</dbReference>
<dbReference type="PANTHER" id="PTHR24353">
    <property type="entry name" value="CYCLIC NUCLEOTIDE-DEPENDENT PROTEIN KINASE"/>
    <property type="match status" value="1"/>
</dbReference>
<evidence type="ECO:0000313" key="15">
    <source>
        <dbReference type="Proteomes" id="UP000018050"/>
    </source>
</evidence>
<evidence type="ECO:0000256" key="6">
    <source>
        <dbReference type="ARBA" id="ARBA00022741"/>
    </source>
</evidence>
<dbReference type="InterPro" id="IPR000719">
    <property type="entry name" value="Prot_kinase_dom"/>
</dbReference>
<feature type="domain" description="Cyclic nucleotide-binding" evidence="13">
    <location>
        <begin position="276"/>
        <end position="333"/>
    </location>
</feature>
<dbReference type="InterPro" id="IPR018488">
    <property type="entry name" value="cNMP-bd_CS"/>
</dbReference>
<dbReference type="PROSITE" id="PS50042">
    <property type="entry name" value="CNMP_BINDING_3"/>
    <property type="match status" value="3"/>
</dbReference>
<name>U6GSJ4_EIMAC</name>
<dbReference type="InterPro" id="IPR017441">
    <property type="entry name" value="Protein_kinase_ATP_BS"/>
</dbReference>
<sequence length="429" mass="47846">LQQSKVFASFPTEQLSRLIGSVVVKDYPENYLILDRENRTKASASALFSAQGVRFFFVLEGEVSVYAYKETPSSSSSSSSSSGEPHMELHLVDTLKRGQAFGDEYVLSPNKPFAHCVRSNGPAKASASALFSAQGVRFFFVLEGEVSVYAYKETPSSSSSSSSSSGEPHMELHLVDTLKRGQAFGDEYVLSPNKPFAHCVRSNGPAKLALLTASALTATLGGQDIDETLDYNNKLAITKKMYIFRYLSEQQTQTLIRAFKTVRVLRVYQGLGGWRRGEVAILKGGRRVRTLGRHDYFGERALLHDERRTATVAANSAEVDLWVVDKDVFLQIVKGPMLTHLEERICMQDTKVEFKDLQVVRVVGRGTFGTVKLVQHIPTKIRYALKCVSRRSVVALNQQDHIRLEREIMAENDHPFIIRLGQKGLGFRV</sequence>
<evidence type="ECO:0000256" key="7">
    <source>
        <dbReference type="ARBA" id="ARBA00022777"/>
    </source>
</evidence>